<reference evidence="3" key="1">
    <citation type="journal article" date="2019" name="Int. J. Syst. Evol. Microbiol.">
        <title>The Global Catalogue of Microorganisms (GCM) 10K type strain sequencing project: providing services to taxonomists for standard genome sequencing and annotation.</title>
        <authorList>
            <consortium name="The Broad Institute Genomics Platform"/>
            <consortium name="The Broad Institute Genome Sequencing Center for Infectious Disease"/>
            <person name="Wu L."/>
            <person name="Ma J."/>
        </authorList>
    </citation>
    <scope>NUCLEOTIDE SEQUENCE [LARGE SCALE GENOMIC DNA]</scope>
    <source>
        <strain evidence="3">JCM 4253</strain>
    </source>
</reference>
<evidence type="ECO:0000313" key="3">
    <source>
        <dbReference type="Proteomes" id="UP000619355"/>
    </source>
</evidence>
<organism evidence="2 3">
    <name type="scientific">Streptomyces capoamus</name>
    <dbReference type="NCBI Taxonomy" id="68183"/>
    <lineage>
        <taxon>Bacteria</taxon>
        <taxon>Bacillati</taxon>
        <taxon>Actinomycetota</taxon>
        <taxon>Actinomycetes</taxon>
        <taxon>Kitasatosporales</taxon>
        <taxon>Streptomycetaceae</taxon>
        <taxon>Streptomyces</taxon>
    </lineage>
</organism>
<feature type="region of interest" description="Disordered" evidence="1">
    <location>
        <begin position="1"/>
        <end position="86"/>
    </location>
</feature>
<feature type="compositionally biased region" description="Polar residues" evidence="1">
    <location>
        <begin position="8"/>
        <end position="18"/>
    </location>
</feature>
<dbReference type="Proteomes" id="UP000619355">
    <property type="component" value="Unassembled WGS sequence"/>
</dbReference>
<dbReference type="AlphaFoldDB" id="A0A919C4X8"/>
<name>A0A919C4X8_9ACTN</name>
<proteinExistence type="predicted"/>
<comment type="caution">
    <text evidence="2">The sequence shown here is derived from an EMBL/GenBank/DDBJ whole genome shotgun (WGS) entry which is preliminary data.</text>
</comment>
<accession>A0A919C4X8</accession>
<evidence type="ECO:0000313" key="2">
    <source>
        <dbReference type="EMBL" id="GHG42566.1"/>
    </source>
</evidence>
<protein>
    <submittedName>
        <fullName evidence="2">Uncharacterized protein</fullName>
    </submittedName>
</protein>
<evidence type="ECO:0000256" key="1">
    <source>
        <dbReference type="SAM" id="MobiDB-lite"/>
    </source>
</evidence>
<dbReference type="EMBL" id="BNBF01000004">
    <property type="protein sequence ID" value="GHG42566.1"/>
    <property type="molecule type" value="Genomic_DNA"/>
</dbReference>
<sequence>MDRAAAAGTSTGLVSDDSTVVRAHPHAAKQWRGVATRYDRTTEPYKLQSPSQPCRDGHQLRWLPPRSADRGRPASGRCRSRASVSR</sequence>
<keyword evidence="3" id="KW-1185">Reference proteome</keyword>
<gene>
    <name evidence="2" type="ORF">GCM10018980_18440</name>
</gene>